<protein>
    <submittedName>
        <fullName evidence="1">Uncharacterized protein</fullName>
    </submittedName>
</protein>
<accession>A0AC61RJN8</accession>
<reference evidence="1" key="1">
    <citation type="submission" date="2019-04" db="EMBL/GenBank/DDBJ databases">
        <title>Microbes associate with the intestines of laboratory mice.</title>
        <authorList>
            <person name="Navarre W."/>
            <person name="Wong E."/>
            <person name="Huang K."/>
            <person name="Tropini C."/>
            <person name="Ng K."/>
            <person name="Yu B."/>
        </authorList>
    </citation>
    <scope>NUCLEOTIDE SEQUENCE</scope>
    <source>
        <strain evidence="1">NM04_E33</strain>
    </source>
</reference>
<dbReference type="Proteomes" id="UP000306319">
    <property type="component" value="Unassembled WGS sequence"/>
</dbReference>
<keyword evidence="2" id="KW-1185">Reference proteome</keyword>
<gene>
    <name evidence="1" type="ORF">E5331_11665</name>
</gene>
<evidence type="ECO:0000313" key="1">
    <source>
        <dbReference type="EMBL" id="TGY78174.1"/>
    </source>
</evidence>
<sequence length="148" mass="17061">MAEKEYKDSASRDGYIITLYTDNSSKIERLFIQRDTRKELEKIWRENSNGEPIPPTCSNTQYLGKKILDTFCNGERKGVIGDYEITREPNNSISLIRTYGKGNGMQGLRECAAHFGFEIDPKWNNRQIAPNLIKFIHKLDKADKDAKE</sequence>
<comment type="caution">
    <text evidence="1">The sequence shown here is derived from an EMBL/GenBank/DDBJ whole genome shotgun (WGS) entry which is preliminary data.</text>
</comment>
<proteinExistence type="predicted"/>
<organism evidence="1 2">
    <name type="scientific">Lepagella muris</name>
    <dbReference type="NCBI Taxonomy" id="3032870"/>
    <lineage>
        <taxon>Bacteria</taxon>
        <taxon>Pseudomonadati</taxon>
        <taxon>Bacteroidota</taxon>
        <taxon>Bacteroidia</taxon>
        <taxon>Bacteroidales</taxon>
        <taxon>Muribaculaceae</taxon>
        <taxon>Lepagella</taxon>
    </lineage>
</organism>
<evidence type="ECO:0000313" key="2">
    <source>
        <dbReference type="Proteomes" id="UP000306319"/>
    </source>
</evidence>
<dbReference type="EMBL" id="SRYB01000016">
    <property type="protein sequence ID" value="TGY78174.1"/>
    <property type="molecule type" value="Genomic_DNA"/>
</dbReference>
<name>A0AC61RJN8_9BACT</name>